<feature type="compositionally biased region" description="Basic residues" evidence="5">
    <location>
        <begin position="8"/>
        <end position="20"/>
    </location>
</feature>
<dbReference type="Pfam" id="PF00440">
    <property type="entry name" value="TetR_N"/>
    <property type="match status" value="1"/>
</dbReference>
<comment type="caution">
    <text evidence="7">The sequence shown here is derived from an EMBL/GenBank/DDBJ whole genome shotgun (WGS) entry which is preliminary data.</text>
</comment>
<dbReference type="Proteomes" id="UP000334820">
    <property type="component" value="Unassembled WGS sequence"/>
</dbReference>
<dbReference type="InterPro" id="IPR036271">
    <property type="entry name" value="Tet_transcr_reg_TetR-rel_C_sf"/>
</dbReference>
<evidence type="ECO:0000256" key="4">
    <source>
        <dbReference type="PROSITE-ProRule" id="PRU00335"/>
    </source>
</evidence>
<keyword evidence="3" id="KW-0804">Transcription</keyword>
<evidence type="ECO:0000313" key="8">
    <source>
        <dbReference type="Proteomes" id="UP000334820"/>
    </source>
</evidence>
<evidence type="ECO:0000256" key="1">
    <source>
        <dbReference type="ARBA" id="ARBA00023015"/>
    </source>
</evidence>
<keyword evidence="8" id="KW-1185">Reference proteome</keyword>
<dbReference type="PANTHER" id="PTHR30055">
    <property type="entry name" value="HTH-TYPE TRANSCRIPTIONAL REGULATOR RUTR"/>
    <property type="match status" value="1"/>
</dbReference>
<accession>A0A5J4KCY3</accession>
<dbReference type="InterPro" id="IPR009057">
    <property type="entry name" value="Homeodomain-like_sf"/>
</dbReference>
<dbReference type="RefSeq" id="WP_151728608.1">
    <property type="nucleotide sequence ID" value="NZ_BKZV01000003.1"/>
</dbReference>
<keyword evidence="2 4" id="KW-0238">DNA-binding</keyword>
<dbReference type="EMBL" id="BKZV01000003">
    <property type="protein sequence ID" value="GER83916.1"/>
    <property type="molecule type" value="Genomic_DNA"/>
</dbReference>
<name>A0A5J4KCY3_9CHLR</name>
<keyword evidence="1" id="KW-0805">Transcription regulation</keyword>
<evidence type="ECO:0000256" key="5">
    <source>
        <dbReference type="SAM" id="MobiDB-lite"/>
    </source>
</evidence>
<dbReference type="InterPro" id="IPR050109">
    <property type="entry name" value="HTH-type_TetR-like_transc_reg"/>
</dbReference>
<dbReference type="GO" id="GO:0003700">
    <property type="term" value="F:DNA-binding transcription factor activity"/>
    <property type="evidence" value="ECO:0007669"/>
    <property type="project" value="TreeGrafter"/>
</dbReference>
<sequence length="216" mass="24291">MEQSTKSDRKKRPYHSRVRQRHAEETRQRILEAARSLFESRGYAATTLEAIAEHALVSPKTIVATFGSKSALLAEVINPDAFSPSLKLLIDELRATADPLRQIALVAQLTRQAYESVASSLELLRTAGALAPELAELARQVEARRREHQARLIAFLHEQGVLRPDLSSEEMTDILWALTSYDVYRLLVVERHWEPAGYETWLVQLLAQQLLAPASA</sequence>
<dbReference type="AlphaFoldDB" id="A0A5J4KCY3"/>
<evidence type="ECO:0000259" key="6">
    <source>
        <dbReference type="PROSITE" id="PS50977"/>
    </source>
</evidence>
<dbReference type="Gene3D" id="1.10.357.10">
    <property type="entry name" value="Tetracycline Repressor, domain 2"/>
    <property type="match status" value="1"/>
</dbReference>
<reference evidence="7 8" key="1">
    <citation type="journal article" date="2019" name="Int. J. Syst. Evol. Microbiol.">
        <title>Thermogemmatispora aurantia sp. nov. and Thermogemmatispora argillosa sp. nov., within the class Ktedonobacteria, and emended description of the genus Thermogemmatispora.</title>
        <authorList>
            <person name="Zheng Y."/>
            <person name="Wang C.M."/>
            <person name="Sakai Y."/>
            <person name="Abe K."/>
            <person name="Yokota A."/>
            <person name="Yabe S."/>
        </authorList>
    </citation>
    <scope>NUCLEOTIDE SEQUENCE [LARGE SCALE GENOMIC DNA]</scope>
    <source>
        <strain evidence="7 8">A1-2</strain>
    </source>
</reference>
<gene>
    <name evidence="7" type="ORF">KTAU_25530</name>
</gene>
<dbReference type="SUPFAM" id="SSF46689">
    <property type="entry name" value="Homeodomain-like"/>
    <property type="match status" value="1"/>
</dbReference>
<evidence type="ECO:0000256" key="3">
    <source>
        <dbReference type="ARBA" id="ARBA00023163"/>
    </source>
</evidence>
<protein>
    <submittedName>
        <fullName evidence="7">DNA-binding protein</fullName>
    </submittedName>
</protein>
<dbReference type="PANTHER" id="PTHR30055:SF234">
    <property type="entry name" value="HTH-TYPE TRANSCRIPTIONAL REGULATOR BETI"/>
    <property type="match status" value="1"/>
</dbReference>
<dbReference type="InterPro" id="IPR001647">
    <property type="entry name" value="HTH_TetR"/>
</dbReference>
<evidence type="ECO:0000256" key="2">
    <source>
        <dbReference type="ARBA" id="ARBA00023125"/>
    </source>
</evidence>
<organism evidence="7 8">
    <name type="scientific">Thermogemmatispora aurantia</name>
    <dbReference type="NCBI Taxonomy" id="2045279"/>
    <lineage>
        <taxon>Bacteria</taxon>
        <taxon>Bacillati</taxon>
        <taxon>Chloroflexota</taxon>
        <taxon>Ktedonobacteria</taxon>
        <taxon>Thermogemmatisporales</taxon>
        <taxon>Thermogemmatisporaceae</taxon>
        <taxon>Thermogemmatispora</taxon>
    </lineage>
</organism>
<proteinExistence type="predicted"/>
<dbReference type="GO" id="GO:0000976">
    <property type="term" value="F:transcription cis-regulatory region binding"/>
    <property type="evidence" value="ECO:0007669"/>
    <property type="project" value="TreeGrafter"/>
</dbReference>
<feature type="domain" description="HTH tetR-type" evidence="6">
    <location>
        <begin position="24"/>
        <end position="84"/>
    </location>
</feature>
<dbReference type="PROSITE" id="PS50977">
    <property type="entry name" value="HTH_TETR_2"/>
    <property type="match status" value="1"/>
</dbReference>
<dbReference type="SUPFAM" id="SSF48498">
    <property type="entry name" value="Tetracyclin repressor-like, C-terminal domain"/>
    <property type="match status" value="1"/>
</dbReference>
<feature type="DNA-binding region" description="H-T-H motif" evidence="4">
    <location>
        <begin position="47"/>
        <end position="66"/>
    </location>
</feature>
<evidence type="ECO:0000313" key="7">
    <source>
        <dbReference type="EMBL" id="GER83916.1"/>
    </source>
</evidence>
<feature type="region of interest" description="Disordered" evidence="5">
    <location>
        <begin position="1"/>
        <end position="25"/>
    </location>
</feature>
<dbReference type="PRINTS" id="PR00455">
    <property type="entry name" value="HTHTETR"/>
</dbReference>